<accession>A0ABR2UFW8</accession>
<sequence>MAQQPPNYEDPPPYSAQDQDCADELVDPTILILVGSSVYAEAATSPPLYNLSHSIDSLTGSESLVVLERYINTVRTGADEVPRIACRKRHIYDLKHLPPVLSPNFAFVLGAVSRRWCIGNIGFRKSARPGQGFKAVTTRPVKSDRFPKGYQARQPSEKEIDQIFGVKIRQNTYEWHTLDGGLVAVEDGRDDQLRLIITAPLTRRIMDALVGCWCLRIWYNNIEIQKGSQQWSKSIHFSFFLSAQFMTDYSQ</sequence>
<comment type="caution">
    <text evidence="1">The sequence shown here is derived from an EMBL/GenBank/DDBJ whole genome shotgun (WGS) entry which is preliminary data.</text>
</comment>
<proteinExistence type="predicted"/>
<evidence type="ECO:0000313" key="1">
    <source>
        <dbReference type="EMBL" id="KAK9413294.1"/>
    </source>
</evidence>
<gene>
    <name evidence="1" type="ORF">SUNI508_02493</name>
</gene>
<name>A0ABR2UFW8_9PEZI</name>
<protein>
    <submittedName>
        <fullName evidence="1">Uncharacterized protein</fullName>
    </submittedName>
</protein>
<dbReference type="EMBL" id="JARVKF010000440">
    <property type="protein sequence ID" value="KAK9413294.1"/>
    <property type="molecule type" value="Genomic_DNA"/>
</dbReference>
<keyword evidence="2" id="KW-1185">Reference proteome</keyword>
<dbReference type="Proteomes" id="UP001408356">
    <property type="component" value="Unassembled WGS sequence"/>
</dbReference>
<reference evidence="1 2" key="1">
    <citation type="journal article" date="2024" name="J. Plant Pathol.">
        <title>Sequence and assembly of the genome of Seiridium unicorne, isolate CBS 538.82, causal agent of cypress canker disease.</title>
        <authorList>
            <person name="Scali E."/>
            <person name="Rocca G.D."/>
            <person name="Danti R."/>
            <person name="Garbelotto M."/>
            <person name="Barberini S."/>
            <person name="Baroncelli R."/>
            <person name="Emiliani G."/>
        </authorList>
    </citation>
    <scope>NUCLEOTIDE SEQUENCE [LARGE SCALE GENOMIC DNA]</scope>
    <source>
        <strain evidence="1 2">BM-138-508</strain>
    </source>
</reference>
<evidence type="ECO:0000313" key="2">
    <source>
        <dbReference type="Proteomes" id="UP001408356"/>
    </source>
</evidence>
<organism evidence="1 2">
    <name type="scientific">Seiridium unicorne</name>
    <dbReference type="NCBI Taxonomy" id="138068"/>
    <lineage>
        <taxon>Eukaryota</taxon>
        <taxon>Fungi</taxon>
        <taxon>Dikarya</taxon>
        <taxon>Ascomycota</taxon>
        <taxon>Pezizomycotina</taxon>
        <taxon>Sordariomycetes</taxon>
        <taxon>Xylariomycetidae</taxon>
        <taxon>Amphisphaeriales</taxon>
        <taxon>Sporocadaceae</taxon>
        <taxon>Seiridium</taxon>
    </lineage>
</organism>